<sequence length="374" mass="40975">MVRYLRSEVLLLQRLKKIKAKRVQGLMSQNLRSEVLLGATSSDYFDPPERRGVSLYEELVRDILEKYGTRGADAASEGESADDELLSRQHRSLSQQLDDAAVSHGDLYDGEMSLRLGHLRFDSSDDDVESQRHGDGRRSSRRSDRRHSSRGAASESDARRSRGSDGEESATSSRRHPAGEVPQQRDEASPSGPGNHPSGAIPKVRSASAATPKKDKSKKSAGPHEPEPKVRSASAATPKKDKSKKSARPHEPARRRADLDFFGSPEDIDRYMSEGVGARARSPRRGVGTPPRHLDRVVYETEGPQDFDDGVFDISRYVTPRNQAGDSGLRSGPSSSSRAPRGAPGLVPGTSLTSLDEDALDILGAIQEQQRHRR</sequence>
<evidence type="ECO:0000256" key="1">
    <source>
        <dbReference type="SAM" id="MobiDB-lite"/>
    </source>
</evidence>
<dbReference type="AlphaFoldDB" id="A0AA45ZI88"/>
<dbReference type="Proteomes" id="UP000078419">
    <property type="component" value="Unassembled WGS sequence"/>
</dbReference>
<feature type="region of interest" description="Disordered" evidence="1">
    <location>
        <begin position="70"/>
        <end position="92"/>
    </location>
</feature>
<feature type="compositionally biased region" description="Basic and acidic residues" evidence="1">
    <location>
        <begin position="248"/>
        <end position="259"/>
    </location>
</feature>
<accession>A0AA45ZI88</accession>
<feature type="compositionally biased region" description="Low complexity" evidence="1">
    <location>
        <begin position="330"/>
        <end position="345"/>
    </location>
</feature>
<feature type="region of interest" description="Disordered" evidence="1">
    <location>
        <begin position="319"/>
        <end position="359"/>
    </location>
</feature>
<evidence type="ECO:0000313" key="3">
    <source>
        <dbReference type="Proteomes" id="UP000078419"/>
    </source>
</evidence>
<feature type="compositionally biased region" description="Basic and acidic residues" evidence="1">
    <location>
        <begin position="156"/>
        <end position="165"/>
    </location>
</feature>
<organism evidence="2 3">
    <name type="scientific">Anaplasma phagocytophilum</name>
    <name type="common">Ehrlichia phagocytophila</name>
    <dbReference type="NCBI Taxonomy" id="948"/>
    <lineage>
        <taxon>Bacteria</taxon>
        <taxon>Pseudomonadati</taxon>
        <taxon>Pseudomonadota</taxon>
        <taxon>Alphaproteobacteria</taxon>
        <taxon>Rickettsiales</taxon>
        <taxon>Anaplasmataceae</taxon>
        <taxon>Anaplasma</taxon>
        <taxon>phagocytophilum group</taxon>
    </lineage>
</organism>
<comment type="caution">
    <text evidence="2">The sequence shown here is derived from an EMBL/GenBank/DDBJ whole genome shotgun (WGS) entry which is preliminary data.</text>
</comment>
<reference evidence="3" key="1">
    <citation type="submission" date="2016-03" db="EMBL/GenBank/DDBJ databases">
        <authorList>
            <person name="Loux Valentin"/>
        </authorList>
    </citation>
    <scope>NUCLEOTIDE SEQUENCE [LARGE SCALE GENOMIC DNA]</scope>
    <source>
        <strain evidence="3">C1</strain>
    </source>
</reference>
<dbReference type="EMBL" id="FLLR01000208">
    <property type="protein sequence ID" value="SBO15104.1"/>
    <property type="molecule type" value="Genomic_DNA"/>
</dbReference>
<evidence type="ECO:0000313" key="2">
    <source>
        <dbReference type="EMBL" id="SBO15104.1"/>
    </source>
</evidence>
<name>A0AA45ZI88_ANAPH</name>
<proteinExistence type="predicted"/>
<gene>
    <name evidence="2" type="ORF">ANAPC1_01482</name>
</gene>
<feature type="compositionally biased region" description="Basic and acidic residues" evidence="1">
    <location>
        <begin position="124"/>
        <end position="142"/>
    </location>
</feature>
<feature type="region of interest" description="Disordered" evidence="1">
    <location>
        <begin position="124"/>
        <end position="296"/>
    </location>
</feature>
<protein>
    <submittedName>
        <fullName evidence="2">Uncharacterized protein</fullName>
    </submittedName>
</protein>